<reference evidence="1" key="1">
    <citation type="journal article" date="2012" name="Nature">
        <title>The oyster genome reveals stress adaptation and complexity of shell formation.</title>
        <authorList>
            <person name="Zhang G."/>
            <person name="Fang X."/>
            <person name="Guo X."/>
            <person name="Li L."/>
            <person name="Luo R."/>
            <person name="Xu F."/>
            <person name="Yang P."/>
            <person name="Zhang L."/>
            <person name="Wang X."/>
            <person name="Qi H."/>
            <person name="Xiong Z."/>
            <person name="Que H."/>
            <person name="Xie Y."/>
            <person name="Holland P.W."/>
            <person name="Paps J."/>
            <person name="Zhu Y."/>
            <person name="Wu F."/>
            <person name="Chen Y."/>
            <person name="Wang J."/>
            <person name="Peng C."/>
            <person name="Meng J."/>
            <person name="Yang L."/>
            <person name="Liu J."/>
            <person name="Wen B."/>
            <person name="Zhang N."/>
            <person name="Huang Z."/>
            <person name="Zhu Q."/>
            <person name="Feng Y."/>
            <person name="Mount A."/>
            <person name="Hedgecock D."/>
            <person name="Xu Z."/>
            <person name="Liu Y."/>
            <person name="Domazet-Loso T."/>
            <person name="Du Y."/>
            <person name="Sun X."/>
            <person name="Zhang S."/>
            <person name="Liu B."/>
            <person name="Cheng P."/>
            <person name="Jiang X."/>
            <person name="Li J."/>
            <person name="Fan D."/>
            <person name="Wang W."/>
            <person name="Fu W."/>
            <person name="Wang T."/>
            <person name="Wang B."/>
            <person name="Zhang J."/>
            <person name="Peng Z."/>
            <person name="Li Y."/>
            <person name="Li N."/>
            <person name="Wang J."/>
            <person name="Chen M."/>
            <person name="He Y."/>
            <person name="Tan F."/>
            <person name="Song X."/>
            <person name="Zheng Q."/>
            <person name="Huang R."/>
            <person name="Yang H."/>
            <person name="Du X."/>
            <person name="Chen L."/>
            <person name="Yang M."/>
            <person name="Gaffney P.M."/>
            <person name="Wang S."/>
            <person name="Luo L."/>
            <person name="She Z."/>
            <person name="Ming Y."/>
            <person name="Huang W."/>
            <person name="Zhang S."/>
            <person name="Huang B."/>
            <person name="Zhang Y."/>
            <person name="Qu T."/>
            <person name="Ni P."/>
            <person name="Miao G."/>
            <person name="Wang J."/>
            <person name="Wang Q."/>
            <person name="Steinberg C.E."/>
            <person name="Wang H."/>
            <person name="Li N."/>
            <person name="Qian L."/>
            <person name="Zhang G."/>
            <person name="Li Y."/>
            <person name="Yang H."/>
            <person name="Liu X."/>
            <person name="Wang J."/>
            <person name="Yin Y."/>
            <person name="Wang J."/>
        </authorList>
    </citation>
    <scope>NUCLEOTIDE SEQUENCE [LARGE SCALE GENOMIC DNA]</scope>
    <source>
        <strain evidence="1">05x7-T-G4-1.051#20</strain>
    </source>
</reference>
<dbReference type="InParanoid" id="K1RF58"/>
<accession>K1RF58</accession>
<dbReference type="AlphaFoldDB" id="K1RF58"/>
<gene>
    <name evidence="1" type="ORF">CGI_10018275</name>
</gene>
<dbReference type="EMBL" id="JH818432">
    <property type="protein sequence ID" value="EKC42364.1"/>
    <property type="molecule type" value="Genomic_DNA"/>
</dbReference>
<dbReference type="HOGENOM" id="CLU_2529651_0_0_1"/>
<proteinExistence type="predicted"/>
<evidence type="ECO:0000313" key="1">
    <source>
        <dbReference type="EMBL" id="EKC42364.1"/>
    </source>
</evidence>
<organism evidence="1">
    <name type="scientific">Magallana gigas</name>
    <name type="common">Pacific oyster</name>
    <name type="synonym">Crassostrea gigas</name>
    <dbReference type="NCBI Taxonomy" id="29159"/>
    <lineage>
        <taxon>Eukaryota</taxon>
        <taxon>Metazoa</taxon>
        <taxon>Spiralia</taxon>
        <taxon>Lophotrochozoa</taxon>
        <taxon>Mollusca</taxon>
        <taxon>Bivalvia</taxon>
        <taxon>Autobranchia</taxon>
        <taxon>Pteriomorphia</taxon>
        <taxon>Ostreida</taxon>
        <taxon>Ostreoidea</taxon>
        <taxon>Ostreidae</taxon>
        <taxon>Magallana</taxon>
    </lineage>
</organism>
<protein>
    <submittedName>
        <fullName evidence="1">Uncharacterized protein</fullName>
    </submittedName>
</protein>
<name>K1RF58_MAGGI</name>
<sequence>MRAKKKTYELNIVHFLVQIPFPIDIPPFYLEIPNYTLPSAFGAVPRRYGSSRTNSRGTRHLNSLHGRSADNFVIYEAVLRHISS</sequence>